<reference evidence="6 7" key="1">
    <citation type="submission" date="2024-05" db="EMBL/GenBank/DDBJ databases">
        <title>Genome sequencing and assembly of Indian major carp, Cirrhinus mrigala (Hamilton, 1822).</title>
        <authorList>
            <person name="Mohindra V."/>
            <person name="Chowdhury L.M."/>
            <person name="Lal K."/>
            <person name="Jena J.K."/>
        </authorList>
    </citation>
    <scope>NUCLEOTIDE SEQUENCE [LARGE SCALE GENOMIC DNA]</scope>
    <source>
        <strain evidence="6">CM1030</strain>
        <tissue evidence="6">Blood</tissue>
    </source>
</reference>
<evidence type="ECO:0000256" key="3">
    <source>
        <dbReference type="ARBA" id="ARBA00022840"/>
    </source>
</evidence>
<accession>A0ABD0RJ08</accession>
<evidence type="ECO:0000256" key="1">
    <source>
        <dbReference type="ARBA" id="ARBA00006914"/>
    </source>
</evidence>
<keyword evidence="4" id="KW-0931">ER-Golgi transport</keyword>
<comment type="function">
    <text evidence="4">Required for vesicle-mediated transport. Catalyzes the fusion of transport vesicles within the Golgi cisternae. Is also required for transport from the endoplasmic reticulum to the Golgi stack. Seems to function as a fusion protein required for the delivery of cargo proteins to all compartments of the Golgi stack independent of vesicle origin.</text>
</comment>
<organism evidence="6 7">
    <name type="scientific">Cirrhinus mrigala</name>
    <name type="common">Mrigala</name>
    <dbReference type="NCBI Taxonomy" id="683832"/>
    <lineage>
        <taxon>Eukaryota</taxon>
        <taxon>Metazoa</taxon>
        <taxon>Chordata</taxon>
        <taxon>Craniata</taxon>
        <taxon>Vertebrata</taxon>
        <taxon>Euteleostomi</taxon>
        <taxon>Actinopterygii</taxon>
        <taxon>Neopterygii</taxon>
        <taxon>Teleostei</taxon>
        <taxon>Ostariophysi</taxon>
        <taxon>Cypriniformes</taxon>
        <taxon>Cyprinidae</taxon>
        <taxon>Labeoninae</taxon>
        <taxon>Labeonini</taxon>
        <taxon>Cirrhinus</taxon>
    </lineage>
</organism>
<evidence type="ECO:0000313" key="6">
    <source>
        <dbReference type="EMBL" id="KAL0197450.1"/>
    </source>
</evidence>
<feature type="domain" description="CDC48" evidence="5">
    <location>
        <begin position="31"/>
        <end position="79"/>
    </location>
</feature>
<proteinExistence type="inferred from homology"/>
<dbReference type="EC" id="3.6.4.6" evidence="4"/>
<keyword evidence="2 4" id="KW-0547">Nucleotide-binding</keyword>
<evidence type="ECO:0000259" key="5">
    <source>
        <dbReference type="Pfam" id="PF02933"/>
    </source>
</evidence>
<name>A0ABD0RJ08_CIRMR</name>
<dbReference type="GO" id="GO:0015031">
    <property type="term" value="P:protein transport"/>
    <property type="evidence" value="ECO:0007669"/>
    <property type="project" value="UniProtKB-KW"/>
</dbReference>
<dbReference type="SUPFAM" id="SSF54585">
    <property type="entry name" value="Cdc48 domain 2-like"/>
    <property type="match status" value="1"/>
</dbReference>
<dbReference type="Gene3D" id="3.10.330.10">
    <property type="match status" value="1"/>
</dbReference>
<evidence type="ECO:0000256" key="4">
    <source>
        <dbReference type="RuleBase" id="RU367045"/>
    </source>
</evidence>
<comment type="subcellular location">
    <subcellularLocation>
        <location evidence="4">Cytoplasm</location>
    </subcellularLocation>
</comment>
<dbReference type="AlphaFoldDB" id="A0ABD0RJ08"/>
<keyword evidence="7" id="KW-1185">Reference proteome</keyword>
<dbReference type="GO" id="GO:0016192">
    <property type="term" value="P:vesicle-mediated transport"/>
    <property type="evidence" value="ECO:0007669"/>
    <property type="project" value="UniProtKB-KW"/>
</dbReference>
<dbReference type="Proteomes" id="UP001529510">
    <property type="component" value="Unassembled WGS sequence"/>
</dbReference>
<dbReference type="Pfam" id="PF02933">
    <property type="entry name" value="CDC48_2"/>
    <property type="match status" value="1"/>
</dbReference>
<dbReference type="EMBL" id="JAMKFB020000003">
    <property type="protein sequence ID" value="KAL0197450.1"/>
    <property type="molecule type" value="Genomic_DNA"/>
</dbReference>
<dbReference type="PANTHER" id="PTHR23078:SF3">
    <property type="entry name" value="VESICLE-FUSING ATPASE"/>
    <property type="match status" value="1"/>
</dbReference>
<dbReference type="PANTHER" id="PTHR23078">
    <property type="entry name" value="VESICULAR-FUSION PROTEIN NSF"/>
    <property type="match status" value="1"/>
</dbReference>
<keyword evidence="4" id="KW-0813">Transport</keyword>
<gene>
    <name evidence="6" type="ORF">M9458_005990</name>
</gene>
<keyword evidence="4" id="KW-0460">Magnesium</keyword>
<keyword evidence="4" id="KW-0653">Protein transport</keyword>
<keyword evidence="4" id="KW-0479">Metal-binding</keyword>
<dbReference type="GO" id="GO:0005524">
    <property type="term" value="F:ATP binding"/>
    <property type="evidence" value="ECO:0007669"/>
    <property type="project" value="UniProtKB-UniRule"/>
</dbReference>
<keyword evidence="4" id="KW-0963">Cytoplasm</keyword>
<dbReference type="InterPro" id="IPR004201">
    <property type="entry name" value="Cdc48_dom2"/>
</dbReference>
<dbReference type="FunFam" id="3.10.330.10:FF:000003">
    <property type="entry name" value="vesicle-fusing ATPase isoform X1"/>
    <property type="match status" value="1"/>
</dbReference>
<dbReference type="InterPro" id="IPR039812">
    <property type="entry name" value="Vesicle-fus_ATPase"/>
</dbReference>
<feature type="non-terminal residue" evidence="6">
    <location>
        <position position="91"/>
    </location>
</feature>
<comment type="cofactor">
    <cofactor evidence="4">
        <name>Mg(2+)</name>
        <dbReference type="ChEBI" id="CHEBI:18420"/>
    </cofactor>
    <text evidence="4">Binds 1 Mg(2+) ion per subunit.</text>
</comment>
<comment type="similarity">
    <text evidence="1 4">Belongs to the AAA ATPase family.</text>
</comment>
<protein>
    <recommendedName>
        <fullName evidence="4">Vesicle-fusing ATPase</fullName>
        <ecNumber evidence="4">3.6.4.6</ecNumber>
    </recommendedName>
</protein>
<dbReference type="InterPro" id="IPR029067">
    <property type="entry name" value="CDC48_domain_2-like_sf"/>
</dbReference>
<sequence>ANYNFDKSKQCIGAMTIEIDFLQKKSTDSSPYDSDKMAAEFIQHFNNQGFTVGQQLVFSFCDKLFGLVIKDIEAMDPSILKGEPASGKKQK</sequence>
<dbReference type="GO" id="GO:0005737">
    <property type="term" value="C:cytoplasm"/>
    <property type="evidence" value="ECO:0007669"/>
    <property type="project" value="UniProtKB-SubCell"/>
</dbReference>
<comment type="caution">
    <text evidence="6">The sequence shown here is derived from an EMBL/GenBank/DDBJ whole genome shotgun (WGS) entry which is preliminary data.</text>
</comment>
<dbReference type="GO" id="GO:0016787">
    <property type="term" value="F:hydrolase activity"/>
    <property type="evidence" value="ECO:0007669"/>
    <property type="project" value="UniProtKB-KW"/>
</dbReference>
<evidence type="ECO:0000313" key="7">
    <source>
        <dbReference type="Proteomes" id="UP001529510"/>
    </source>
</evidence>
<dbReference type="GO" id="GO:0046872">
    <property type="term" value="F:metal ion binding"/>
    <property type="evidence" value="ECO:0007669"/>
    <property type="project" value="UniProtKB-UniRule"/>
</dbReference>
<keyword evidence="3 4" id="KW-0067">ATP-binding</keyword>
<feature type="non-terminal residue" evidence="6">
    <location>
        <position position="1"/>
    </location>
</feature>
<comment type="catalytic activity">
    <reaction evidence="4">
        <text>ATP + H2O = ADP + phosphate + H(+)</text>
        <dbReference type="Rhea" id="RHEA:13065"/>
        <dbReference type="ChEBI" id="CHEBI:15377"/>
        <dbReference type="ChEBI" id="CHEBI:15378"/>
        <dbReference type="ChEBI" id="CHEBI:30616"/>
        <dbReference type="ChEBI" id="CHEBI:43474"/>
        <dbReference type="ChEBI" id="CHEBI:456216"/>
        <dbReference type="EC" id="3.6.4.6"/>
    </reaction>
</comment>
<evidence type="ECO:0000256" key="2">
    <source>
        <dbReference type="ARBA" id="ARBA00022741"/>
    </source>
</evidence>
<keyword evidence="4" id="KW-0378">Hydrolase</keyword>